<dbReference type="GO" id="GO:0005886">
    <property type="term" value="C:plasma membrane"/>
    <property type="evidence" value="ECO:0007669"/>
    <property type="project" value="UniProtKB-SubCell"/>
</dbReference>
<dbReference type="SUPFAM" id="SSF103473">
    <property type="entry name" value="MFS general substrate transporter"/>
    <property type="match status" value="1"/>
</dbReference>
<dbReference type="GO" id="GO:0022857">
    <property type="term" value="F:transmembrane transporter activity"/>
    <property type="evidence" value="ECO:0007669"/>
    <property type="project" value="InterPro"/>
</dbReference>
<comment type="subcellular location">
    <subcellularLocation>
        <location evidence="1">Cell membrane</location>
        <topology evidence="1">Multi-pass membrane protein</topology>
    </subcellularLocation>
</comment>
<feature type="domain" description="Major facilitator superfamily (MFS) profile" evidence="8">
    <location>
        <begin position="43"/>
        <end position="430"/>
    </location>
</feature>
<dbReference type="PANTHER" id="PTHR23513:SF11">
    <property type="entry name" value="STAPHYLOFERRIN A TRANSPORTER"/>
    <property type="match status" value="1"/>
</dbReference>
<keyword evidence="6 7" id="KW-0472">Membrane</keyword>
<feature type="transmembrane region" description="Helical" evidence="7">
    <location>
        <begin position="285"/>
        <end position="306"/>
    </location>
</feature>
<dbReference type="InterPro" id="IPR020846">
    <property type="entry name" value="MFS_dom"/>
</dbReference>
<evidence type="ECO:0000313" key="10">
    <source>
        <dbReference type="Proteomes" id="UP000009309"/>
    </source>
</evidence>
<proteinExistence type="predicted"/>
<keyword evidence="4 7" id="KW-0812">Transmembrane</keyword>
<protein>
    <submittedName>
        <fullName evidence="9">MFS transporter</fullName>
    </submittedName>
</protein>
<dbReference type="Gene3D" id="1.20.1250.20">
    <property type="entry name" value="MFS general substrate transporter like domains"/>
    <property type="match status" value="1"/>
</dbReference>
<dbReference type="STRING" id="1185876.BN8_01541"/>
<evidence type="ECO:0000256" key="6">
    <source>
        <dbReference type="ARBA" id="ARBA00023136"/>
    </source>
</evidence>
<accession>I2GF58</accession>
<feature type="transmembrane region" description="Helical" evidence="7">
    <location>
        <begin position="376"/>
        <end position="395"/>
    </location>
</feature>
<dbReference type="AlphaFoldDB" id="I2GF58"/>
<evidence type="ECO:0000256" key="4">
    <source>
        <dbReference type="ARBA" id="ARBA00022692"/>
    </source>
</evidence>
<feature type="transmembrane region" description="Helical" evidence="7">
    <location>
        <begin position="407"/>
        <end position="427"/>
    </location>
</feature>
<keyword evidence="2" id="KW-0813">Transport</keyword>
<reference evidence="9 10" key="1">
    <citation type="journal article" date="2012" name="J. Bacteriol.">
        <title>Genome Sequence of the Filamentous Bacterium Fibrisoma limi BUZ 3T.</title>
        <authorList>
            <person name="Filippini M."/>
            <person name="Qi W."/>
            <person name="Jaenicke S."/>
            <person name="Goesmann A."/>
            <person name="Smits T.H."/>
            <person name="Bagheri H.C."/>
        </authorList>
    </citation>
    <scope>NUCLEOTIDE SEQUENCE [LARGE SCALE GENOMIC DNA]</scope>
    <source>
        <strain evidence="10">BUZ 3T</strain>
    </source>
</reference>
<keyword evidence="3" id="KW-1003">Cell membrane</keyword>
<dbReference type="OrthoDB" id="9775268at2"/>
<comment type="caution">
    <text evidence="9">The sequence shown here is derived from an EMBL/GenBank/DDBJ whole genome shotgun (WGS) entry which is preliminary data.</text>
</comment>
<dbReference type="PROSITE" id="PS50850">
    <property type="entry name" value="MFS"/>
    <property type="match status" value="1"/>
</dbReference>
<dbReference type="Proteomes" id="UP000009309">
    <property type="component" value="Unassembled WGS sequence"/>
</dbReference>
<feature type="transmembrane region" description="Helical" evidence="7">
    <location>
        <begin position="77"/>
        <end position="97"/>
    </location>
</feature>
<evidence type="ECO:0000259" key="8">
    <source>
        <dbReference type="PROSITE" id="PS50850"/>
    </source>
</evidence>
<feature type="transmembrane region" description="Helical" evidence="7">
    <location>
        <begin position="252"/>
        <end position="273"/>
    </location>
</feature>
<name>I2GF58_9BACT</name>
<dbReference type="InterPro" id="IPR010290">
    <property type="entry name" value="TM_effector"/>
</dbReference>
<evidence type="ECO:0000313" key="9">
    <source>
        <dbReference type="EMBL" id="CCH52533.1"/>
    </source>
</evidence>
<dbReference type="InterPro" id="IPR036259">
    <property type="entry name" value="MFS_trans_sf"/>
</dbReference>
<keyword evidence="5 7" id="KW-1133">Transmembrane helix</keyword>
<dbReference type="EMBL" id="CAIT01000005">
    <property type="protein sequence ID" value="CCH52533.1"/>
    <property type="molecule type" value="Genomic_DNA"/>
</dbReference>
<evidence type="ECO:0000256" key="2">
    <source>
        <dbReference type="ARBA" id="ARBA00022448"/>
    </source>
</evidence>
<dbReference type="Pfam" id="PF05977">
    <property type="entry name" value="MFS_3"/>
    <property type="match status" value="1"/>
</dbReference>
<evidence type="ECO:0000256" key="7">
    <source>
        <dbReference type="SAM" id="Phobius"/>
    </source>
</evidence>
<evidence type="ECO:0000256" key="3">
    <source>
        <dbReference type="ARBA" id="ARBA00022475"/>
    </source>
</evidence>
<sequence length="575" mass="62009">MPCSIAAAQPSCGRIGTVLMNVAESKTPAGRPPSIWEAFRVTMFRAVWTAAFVSNIGTWMQNTAGVWLLTTLSGSSVLVALMQTATSLPVFLLSVPAGVIADLLDRRRLLLTTQVFMATAALTLAITTLLGVATSWSVLGLTFLLGVGAAFNAPAWQTVASEIVPRPLLPAALTLNGVSINAARAVGPAIGGLIIAYYSPGYVFLLNSLSFAGTCWVLYRWKRPPLKTDLPAENFVSALRAGIRYVQFSPSIYAIMIRASAFTFGASALWALLSLVIAQKFRLNSGTYGIMLSCLGGGAVTGALLMDYIRQLLTTNRRIILGITGFALSTLALGLLPSVTFLYPIMFLAGICWLLSLTSFNVAVQLNLPKWVQARVLSIYLLVFQGGMAFGSLLWGSVASRFGLETALIGAAGWLLASTLLAFPFPLRQADKLNLAPAGTWTDPENHAQVDADDGPVVVMIEYIVDPARLPYFLKAVENLKQVRLRDGALRAGVFTDIARPERQVEFFTVTSWGEHLRQHQRFTQEDVAVELAVQQFHTSPNPPVVTHFVARTDKFTDMPVPLPTTGTAATLEGQ</sequence>
<evidence type="ECO:0000256" key="5">
    <source>
        <dbReference type="ARBA" id="ARBA00022989"/>
    </source>
</evidence>
<feature type="transmembrane region" description="Helical" evidence="7">
    <location>
        <begin position="342"/>
        <end position="364"/>
    </location>
</feature>
<dbReference type="eggNOG" id="COG0477">
    <property type="taxonomic scope" value="Bacteria"/>
</dbReference>
<organism evidence="9 10">
    <name type="scientific">Fibrisoma limi BUZ 3</name>
    <dbReference type="NCBI Taxonomy" id="1185876"/>
    <lineage>
        <taxon>Bacteria</taxon>
        <taxon>Pseudomonadati</taxon>
        <taxon>Bacteroidota</taxon>
        <taxon>Cytophagia</taxon>
        <taxon>Cytophagales</taxon>
        <taxon>Spirosomataceae</taxon>
        <taxon>Fibrisoma</taxon>
    </lineage>
</organism>
<feature type="transmembrane region" description="Helical" evidence="7">
    <location>
        <begin position="318"/>
        <end position="336"/>
    </location>
</feature>
<dbReference type="CDD" id="cd06173">
    <property type="entry name" value="MFS_MefA_like"/>
    <property type="match status" value="1"/>
</dbReference>
<keyword evidence="10" id="KW-1185">Reference proteome</keyword>
<dbReference type="PANTHER" id="PTHR23513">
    <property type="entry name" value="INTEGRAL MEMBRANE EFFLUX PROTEIN-RELATED"/>
    <property type="match status" value="1"/>
</dbReference>
<gene>
    <name evidence="9" type="primary">tetV</name>
    <name evidence="9" type="ORF">BN8_01541</name>
</gene>
<evidence type="ECO:0000256" key="1">
    <source>
        <dbReference type="ARBA" id="ARBA00004651"/>
    </source>
</evidence>